<proteinExistence type="predicted"/>
<organism evidence="1 2">
    <name type="scientific">Thalassoglobus neptunius</name>
    <dbReference type="NCBI Taxonomy" id="1938619"/>
    <lineage>
        <taxon>Bacteria</taxon>
        <taxon>Pseudomonadati</taxon>
        <taxon>Planctomycetota</taxon>
        <taxon>Planctomycetia</taxon>
        <taxon>Planctomycetales</taxon>
        <taxon>Planctomycetaceae</taxon>
        <taxon>Thalassoglobus</taxon>
    </lineage>
</organism>
<evidence type="ECO:0000313" key="2">
    <source>
        <dbReference type="Proteomes" id="UP000317243"/>
    </source>
</evidence>
<evidence type="ECO:0000313" key="1">
    <source>
        <dbReference type="EMBL" id="TWT57158.1"/>
    </source>
</evidence>
<dbReference type="EMBL" id="SIHI01000001">
    <property type="protein sequence ID" value="TWT57158.1"/>
    <property type="molecule type" value="Genomic_DNA"/>
</dbReference>
<keyword evidence="2" id="KW-1185">Reference proteome</keyword>
<name>A0A5C5X2Y9_9PLAN</name>
<dbReference type="Proteomes" id="UP000317243">
    <property type="component" value="Unassembled WGS sequence"/>
</dbReference>
<sequence length="81" mass="9051">MNCECDHHPTSLHLTSIETALRSQKNQEFDFLAQEPNQATPTGNPNLPTLMAKAESDCWSNDQARDHDEPVASVCMVRKVV</sequence>
<comment type="caution">
    <text evidence="1">The sequence shown here is derived from an EMBL/GenBank/DDBJ whole genome shotgun (WGS) entry which is preliminary data.</text>
</comment>
<gene>
    <name evidence="1" type="ORF">KOR42_05160</name>
</gene>
<reference evidence="1 2" key="1">
    <citation type="submission" date="2019-02" db="EMBL/GenBank/DDBJ databases">
        <title>Deep-cultivation of Planctomycetes and their phenomic and genomic characterization uncovers novel biology.</title>
        <authorList>
            <person name="Wiegand S."/>
            <person name="Jogler M."/>
            <person name="Boedeker C."/>
            <person name="Pinto D."/>
            <person name="Vollmers J."/>
            <person name="Rivas-Marin E."/>
            <person name="Kohn T."/>
            <person name="Peeters S.H."/>
            <person name="Heuer A."/>
            <person name="Rast P."/>
            <person name="Oberbeckmann S."/>
            <person name="Bunk B."/>
            <person name="Jeske O."/>
            <person name="Meyerdierks A."/>
            <person name="Storesund J.E."/>
            <person name="Kallscheuer N."/>
            <person name="Luecker S."/>
            <person name="Lage O.M."/>
            <person name="Pohl T."/>
            <person name="Merkel B.J."/>
            <person name="Hornburger P."/>
            <person name="Mueller R.-W."/>
            <person name="Bruemmer F."/>
            <person name="Labrenz M."/>
            <person name="Spormann A.M."/>
            <person name="Op Den Camp H."/>
            <person name="Overmann J."/>
            <person name="Amann R."/>
            <person name="Jetten M.S.M."/>
            <person name="Mascher T."/>
            <person name="Medema M.H."/>
            <person name="Devos D.P."/>
            <person name="Kaster A.-K."/>
            <person name="Ovreas L."/>
            <person name="Rohde M."/>
            <person name="Galperin M.Y."/>
            <person name="Jogler C."/>
        </authorList>
    </citation>
    <scope>NUCLEOTIDE SEQUENCE [LARGE SCALE GENOMIC DNA]</scope>
    <source>
        <strain evidence="1 2">KOR42</strain>
    </source>
</reference>
<protein>
    <submittedName>
        <fullName evidence="1">Uncharacterized protein</fullName>
    </submittedName>
</protein>
<dbReference type="AlphaFoldDB" id="A0A5C5X2Y9"/>
<accession>A0A5C5X2Y9</accession>